<comment type="subunit">
    <text evidence="2">Heterotetramer consisting of two non-identical subunits: a beta subunit (TrpG) and a large alpha subunit (TrpE).</text>
</comment>
<accession>A0A7G1G573</accession>
<dbReference type="RefSeq" id="WP_190614448.1">
    <property type="nucleotide sequence ID" value="NZ_AP018712.1"/>
</dbReference>
<dbReference type="SUPFAM" id="SSF56322">
    <property type="entry name" value="ADC synthase"/>
    <property type="match status" value="1"/>
</dbReference>
<proteinExistence type="predicted"/>
<dbReference type="NCBIfam" id="TIGR00553">
    <property type="entry name" value="pabB"/>
    <property type="match status" value="1"/>
</dbReference>
<dbReference type="FunCoup" id="A0A7G1G573">
    <property type="interactions" value="77"/>
</dbReference>
<dbReference type="InterPro" id="IPR005802">
    <property type="entry name" value="ADC_synth_comp_1"/>
</dbReference>
<dbReference type="GO" id="GO:0009396">
    <property type="term" value="P:folic acid-containing compound biosynthetic process"/>
    <property type="evidence" value="ECO:0007669"/>
    <property type="project" value="InterPro"/>
</dbReference>
<organism evidence="13 14">
    <name type="scientific">Tepiditoga spiralis</name>
    <dbReference type="NCBI Taxonomy" id="2108365"/>
    <lineage>
        <taxon>Bacteria</taxon>
        <taxon>Thermotogati</taxon>
        <taxon>Thermotogota</taxon>
        <taxon>Thermotogae</taxon>
        <taxon>Petrotogales</taxon>
        <taxon>Petrotogaceae</taxon>
        <taxon>Tepiditoga</taxon>
    </lineage>
</organism>
<dbReference type="Pfam" id="PF04715">
    <property type="entry name" value="Anth_synt_I_N"/>
    <property type="match status" value="1"/>
</dbReference>
<gene>
    <name evidence="13" type="primary">pabB</name>
    <name evidence="13" type="ORF">OSSY52_18590</name>
</gene>
<evidence type="ECO:0000313" key="13">
    <source>
        <dbReference type="EMBL" id="BBE31718.1"/>
    </source>
</evidence>
<dbReference type="InterPro" id="IPR006805">
    <property type="entry name" value="Anth_synth_I_N"/>
</dbReference>
<evidence type="ECO:0000256" key="7">
    <source>
        <dbReference type="ARBA" id="ARBA00022842"/>
    </source>
</evidence>
<sequence length="448" mass="51121">MIKEINSNYNPFEIFSIFKNEDYVFFLDSGMEHNGMGRYSFIGSKPFLTISSKNTKIKINKNGIETNTTGNSFDTLKKLLNEYKIENDTDLPFIGGAVGYLGYELYHQIEEINSKAIDDVNIPDMFFGFYDTVIIIDNLKKKKYISSIFDDENKIISIENKIKNNKPFDEKSSDKKDVEFISNFSKTNYIKAIKKIKEYIKNGDIYQANMTQRFECELNKTPFELYKKLRTINPAPFAAYINIKEAQIVSSSPERFIKIKDKKIETRPIKGTMPRGKNEKEDKKNKFSLINSEKDHAELLMIVDLERNDLGKVSKIGTVKVTELFKLEEYATVFHLVSTITGEMKENISVVDVLKATFPGGSITGAPKIRSIEIIDELETTTRNIYTGSIGYIGFDGNSDFNIVIRTILCKNNKAYFQVGGGITWDSNSEAEYQETLDKGKALMEALK</sequence>
<dbReference type="GO" id="GO:0046872">
    <property type="term" value="F:metal ion binding"/>
    <property type="evidence" value="ECO:0007669"/>
    <property type="project" value="UniProtKB-KW"/>
</dbReference>
<dbReference type="InParanoid" id="A0A7G1G573"/>
<dbReference type="InterPro" id="IPR015890">
    <property type="entry name" value="Chorismate_C"/>
</dbReference>
<dbReference type="InterPro" id="IPR019999">
    <property type="entry name" value="Anth_synth_I-like"/>
</dbReference>
<dbReference type="EMBL" id="AP018712">
    <property type="protein sequence ID" value="BBE31718.1"/>
    <property type="molecule type" value="Genomic_DNA"/>
</dbReference>
<evidence type="ECO:0000256" key="9">
    <source>
        <dbReference type="ARBA" id="ARBA00025634"/>
    </source>
</evidence>
<dbReference type="GO" id="GO:0000162">
    <property type="term" value="P:L-tryptophan biosynthetic process"/>
    <property type="evidence" value="ECO:0007669"/>
    <property type="project" value="TreeGrafter"/>
</dbReference>
<dbReference type="AlphaFoldDB" id="A0A7G1G573"/>
<evidence type="ECO:0000256" key="3">
    <source>
        <dbReference type="ARBA" id="ARBA00013139"/>
    </source>
</evidence>
<name>A0A7G1G573_9BACT</name>
<dbReference type="PANTHER" id="PTHR11236:SF48">
    <property type="entry name" value="ISOCHORISMATE SYNTHASE MENF"/>
    <property type="match status" value="1"/>
</dbReference>
<evidence type="ECO:0000259" key="11">
    <source>
        <dbReference type="Pfam" id="PF00425"/>
    </source>
</evidence>
<keyword evidence="5" id="KW-0808">Transferase</keyword>
<keyword evidence="14" id="KW-1185">Reference proteome</keyword>
<dbReference type="GO" id="GO:0046820">
    <property type="term" value="F:4-amino-4-deoxychorismate synthase activity"/>
    <property type="evidence" value="ECO:0007669"/>
    <property type="project" value="UniProtKB-EC"/>
</dbReference>
<dbReference type="Pfam" id="PF00425">
    <property type="entry name" value="Chorismate_bind"/>
    <property type="match status" value="1"/>
</dbReference>
<reference evidence="13 14" key="1">
    <citation type="submission" date="2018-06" db="EMBL/GenBank/DDBJ databases">
        <title>Genome sequencing of Oceanotoga sp. sy52.</title>
        <authorList>
            <person name="Mori K."/>
        </authorList>
    </citation>
    <scope>NUCLEOTIDE SEQUENCE [LARGE SCALE GENOMIC DNA]</scope>
    <source>
        <strain evidence="14">sy52</strain>
    </source>
</reference>
<dbReference type="EC" id="2.6.1.85" evidence="3"/>
<evidence type="ECO:0000256" key="4">
    <source>
        <dbReference type="ARBA" id="ARBA00020653"/>
    </source>
</evidence>
<dbReference type="GO" id="GO:0004049">
    <property type="term" value="F:anthranilate synthase activity"/>
    <property type="evidence" value="ECO:0007669"/>
    <property type="project" value="UniProtKB-EC"/>
</dbReference>
<evidence type="ECO:0000259" key="12">
    <source>
        <dbReference type="Pfam" id="PF04715"/>
    </source>
</evidence>
<dbReference type="InterPro" id="IPR005801">
    <property type="entry name" value="ADC_synthase"/>
</dbReference>
<feature type="domain" description="Anthranilate synthase component I N-terminal" evidence="12">
    <location>
        <begin position="10"/>
        <end position="145"/>
    </location>
</feature>
<dbReference type="PANTHER" id="PTHR11236">
    <property type="entry name" value="AMINOBENZOATE/ANTHRANILATE SYNTHASE"/>
    <property type="match status" value="1"/>
</dbReference>
<keyword evidence="6" id="KW-0479">Metal-binding</keyword>
<evidence type="ECO:0000256" key="5">
    <source>
        <dbReference type="ARBA" id="ARBA00022679"/>
    </source>
</evidence>
<comment type="function">
    <text evidence="9">Part of a heterotetrameric complex that catalyzes the two-step biosynthesis of anthranilate, an intermediate in the biosynthesis of L-tryptophan. In the first step, the glutamine-binding beta subunit (TrpG) of anthranilate synthase (AS) provides the glutamine amidotransferase activity which generates ammonia as a substrate that, along with chorismate, is used in the second step, catalyzed by the large alpha subunit of AS (TrpE) to produce anthranilate. In the absence of TrpG, TrpE can synthesize anthranilate directly from chorismate and high concentrations of ammonia.</text>
</comment>
<dbReference type="Proteomes" id="UP000516361">
    <property type="component" value="Chromosome"/>
</dbReference>
<keyword evidence="7" id="KW-0460">Magnesium</keyword>
<dbReference type="Gene3D" id="3.60.120.10">
    <property type="entry name" value="Anthranilate synthase"/>
    <property type="match status" value="1"/>
</dbReference>
<evidence type="ECO:0000256" key="1">
    <source>
        <dbReference type="ARBA" id="ARBA00001946"/>
    </source>
</evidence>
<evidence type="ECO:0000256" key="6">
    <source>
        <dbReference type="ARBA" id="ARBA00022723"/>
    </source>
</evidence>
<keyword evidence="8" id="KW-0456">Lyase</keyword>
<evidence type="ECO:0000256" key="2">
    <source>
        <dbReference type="ARBA" id="ARBA00011575"/>
    </source>
</evidence>
<evidence type="ECO:0000256" key="10">
    <source>
        <dbReference type="ARBA" id="ARBA00047683"/>
    </source>
</evidence>
<dbReference type="KEGG" id="ocy:OSSY52_18590"/>
<feature type="domain" description="Chorismate-utilising enzyme C-terminal" evidence="11">
    <location>
        <begin position="186"/>
        <end position="439"/>
    </location>
</feature>
<protein>
    <recommendedName>
        <fullName evidence="4">Anthranilate synthase component 1</fullName>
        <ecNumber evidence="3">2.6.1.85</ecNumber>
    </recommendedName>
</protein>
<dbReference type="PRINTS" id="PR00095">
    <property type="entry name" value="ANTSNTHASEI"/>
</dbReference>
<comment type="cofactor">
    <cofactor evidence="1">
        <name>Mg(2+)</name>
        <dbReference type="ChEBI" id="CHEBI:18420"/>
    </cofactor>
</comment>
<comment type="catalytic activity">
    <reaction evidence="10">
        <text>chorismate + L-glutamine = anthranilate + pyruvate + L-glutamate + H(+)</text>
        <dbReference type="Rhea" id="RHEA:21732"/>
        <dbReference type="ChEBI" id="CHEBI:15361"/>
        <dbReference type="ChEBI" id="CHEBI:15378"/>
        <dbReference type="ChEBI" id="CHEBI:16567"/>
        <dbReference type="ChEBI" id="CHEBI:29748"/>
        <dbReference type="ChEBI" id="CHEBI:29985"/>
        <dbReference type="ChEBI" id="CHEBI:58359"/>
        <dbReference type="EC" id="4.1.3.27"/>
    </reaction>
</comment>
<evidence type="ECO:0000313" key="14">
    <source>
        <dbReference type="Proteomes" id="UP000516361"/>
    </source>
</evidence>
<evidence type="ECO:0000256" key="8">
    <source>
        <dbReference type="ARBA" id="ARBA00023239"/>
    </source>
</evidence>